<sequence>MHLIYLHNLILLALTGLTLQPWIFIIGKLYFINYALYK</sequence>
<reference evidence="2" key="1">
    <citation type="submission" date="2019-04" db="EMBL/GenBank/DDBJ databases">
        <authorList>
            <person name="Brambilla D."/>
        </authorList>
    </citation>
    <scope>NUCLEOTIDE SEQUENCE</scope>
    <source>
        <strain evidence="2">BAL1</strain>
    </source>
</reference>
<keyword evidence="1" id="KW-1133">Transmembrane helix</keyword>
<keyword evidence="1" id="KW-0812">Transmembrane</keyword>
<dbReference type="EMBL" id="CAAJGR010000128">
    <property type="protein sequence ID" value="VHO05472.1"/>
    <property type="molecule type" value="Genomic_DNA"/>
</dbReference>
<evidence type="ECO:0000256" key="1">
    <source>
        <dbReference type="SAM" id="Phobius"/>
    </source>
</evidence>
<organism evidence="2">
    <name type="scientific">Rheinheimera sp. BAL341</name>
    <dbReference type="NCBI Taxonomy" id="1708203"/>
    <lineage>
        <taxon>Bacteria</taxon>
        <taxon>Pseudomonadati</taxon>
        <taxon>Pseudomonadota</taxon>
        <taxon>Gammaproteobacteria</taxon>
        <taxon>Chromatiales</taxon>
        <taxon>Chromatiaceae</taxon>
        <taxon>Rheinheimera</taxon>
    </lineage>
</organism>
<keyword evidence="1" id="KW-0472">Membrane</keyword>
<proteinExistence type="predicted"/>
<name>A0A486XUX3_9GAMM</name>
<dbReference type="AlphaFoldDB" id="A0A486XUX3"/>
<gene>
    <name evidence="2" type="ORF">BAL341_2556</name>
</gene>
<protein>
    <submittedName>
        <fullName evidence="2">Uncharacterized protein</fullName>
    </submittedName>
</protein>
<accession>A0A486XUX3</accession>
<evidence type="ECO:0000313" key="2">
    <source>
        <dbReference type="EMBL" id="VHO05472.1"/>
    </source>
</evidence>
<feature type="transmembrane region" description="Helical" evidence="1">
    <location>
        <begin position="6"/>
        <end position="31"/>
    </location>
</feature>